<protein>
    <submittedName>
        <fullName evidence="3">Unannotated protein</fullName>
    </submittedName>
</protein>
<accession>A0A6J6IZG2</accession>
<keyword evidence="2" id="KW-0472">Membrane</keyword>
<sequence>MNRNNLVKIGAIVMILSLLLSIFVGAMSVLAAEPVQSTTAAVSAVQQAPNPDIDGDGVINNEDPDLDGDGIDNGVDPDIDGDGFANGEDGNPTSTNEIDSVPPKDARVETTVQWTGGIAVLAVLGWLVALPYIRRRRGTATKR</sequence>
<keyword evidence="2" id="KW-0812">Transmembrane</keyword>
<proteinExistence type="predicted"/>
<organism evidence="3">
    <name type="scientific">freshwater metagenome</name>
    <dbReference type="NCBI Taxonomy" id="449393"/>
    <lineage>
        <taxon>unclassified sequences</taxon>
        <taxon>metagenomes</taxon>
        <taxon>ecological metagenomes</taxon>
    </lineage>
</organism>
<feature type="transmembrane region" description="Helical" evidence="2">
    <location>
        <begin position="12"/>
        <end position="32"/>
    </location>
</feature>
<keyword evidence="2" id="KW-1133">Transmembrane helix</keyword>
<evidence type="ECO:0000313" key="3">
    <source>
        <dbReference type="EMBL" id="CAB4630132.1"/>
    </source>
</evidence>
<name>A0A6J6IZG2_9ZZZZ</name>
<reference evidence="3" key="1">
    <citation type="submission" date="2020-05" db="EMBL/GenBank/DDBJ databases">
        <authorList>
            <person name="Chiriac C."/>
            <person name="Salcher M."/>
            <person name="Ghai R."/>
            <person name="Kavagutti S V."/>
        </authorList>
    </citation>
    <scope>NUCLEOTIDE SEQUENCE</scope>
</reference>
<feature type="transmembrane region" description="Helical" evidence="2">
    <location>
        <begin position="112"/>
        <end position="133"/>
    </location>
</feature>
<feature type="region of interest" description="Disordered" evidence="1">
    <location>
        <begin position="47"/>
        <end position="104"/>
    </location>
</feature>
<dbReference type="SUPFAM" id="SSF103647">
    <property type="entry name" value="TSP type-3 repeat"/>
    <property type="match status" value="1"/>
</dbReference>
<dbReference type="GO" id="GO:0005509">
    <property type="term" value="F:calcium ion binding"/>
    <property type="evidence" value="ECO:0007669"/>
    <property type="project" value="InterPro"/>
</dbReference>
<evidence type="ECO:0000256" key="1">
    <source>
        <dbReference type="SAM" id="MobiDB-lite"/>
    </source>
</evidence>
<gene>
    <name evidence="3" type="ORF">UFOPK2001_00464</name>
</gene>
<feature type="compositionally biased region" description="Acidic residues" evidence="1">
    <location>
        <begin position="62"/>
        <end position="81"/>
    </location>
</feature>
<dbReference type="AlphaFoldDB" id="A0A6J6IZG2"/>
<evidence type="ECO:0000256" key="2">
    <source>
        <dbReference type="SAM" id="Phobius"/>
    </source>
</evidence>
<dbReference type="EMBL" id="CAEZVN010000030">
    <property type="protein sequence ID" value="CAB4630132.1"/>
    <property type="molecule type" value="Genomic_DNA"/>
</dbReference>
<dbReference type="InterPro" id="IPR028974">
    <property type="entry name" value="TSP_type-3_rpt"/>
</dbReference>